<feature type="compositionally biased region" description="Basic and acidic residues" evidence="3">
    <location>
        <begin position="207"/>
        <end position="217"/>
    </location>
</feature>
<feature type="compositionally biased region" description="Pro residues" evidence="3">
    <location>
        <begin position="75"/>
        <end position="87"/>
    </location>
</feature>
<evidence type="ECO:0000256" key="1">
    <source>
        <dbReference type="ARBA" id="ARBA00022884"/>
    </source>
</evidence>
<comment type="caution">
    <text evidence="5">The sequence shown here is derived from an EMBL/GenBank/DDBJ whole genome shotgun (WGS) entry which is preliminary data.</text>
</comment>
<evidence type="ECO:0000313" key="5">
    <source>
        <dbReference type="EMBL" id="KAK8740140.1"/>
    </source>
</evidence>
<reference evidence="5" key="2">
    <citation type="submission" date="2024-01" db="EMBL/GenBank/DDBJ databases">
        <authorList>
            <person name="He J."/>
            <person name="Wang M."/>
            <person name="Zheng J."/>
            <person name="Liu Z."/>
        </authorList>
    </citation>
    <scope>NUCLEOTIDE SEQUENCE</scope>
    <source>
        <strain evidence="5">ZL_2023a</strain>
        <tissue evidence="5">Muscle</tissue>
    </source>
</reference>
<accession>A0AAW0XKG0</accession>
<feature type="domain" description="RRM" evidence="4">
    <location>
        <begin position="110"/>
        <end position="191"/>
    </location>
</feature>
<organism evidence="5 6">
    <name type="scientific">Cherax quadricarinatus</name>
    <name type="common">Australian red claw crayfish</name>
    <dbReference type="NCBI Taxonomy" id="27406"/>
    <lineage>
        <taxon>Eukaryota</taxon>
        <taxon>Metazoa</taxon>
        <taxon>Ecdysozoa</taxon>
        <taxon>Arthropoda</taxon>
        <taxon>Crustacea</taxon>
        <taxon>Multicrustacea</taxon>
        <taxon>Malacostraca</taxon>
        <taxon>Eumalacostraca</taxon>
        <taxon>Eucarida</taxon>
        <taxon>Decapoda</taxon>
        <taxon>Pleocyemata</taxon>
        <taxon>Astacidea</taxon>
        <taxon>Parastacoidea</taxon>
        <taxon>Parastacidae</taxon>
        <taxon>Cherax</taxon>
    </lineage>
</organism>
<dbReference type="Gene3D" id="3.30.70.330">
    <property type="match status" value="1"/>
</dbReference>
<dbReference type="InterPro" id="IPR035979">
    <property type="entry name" value="RBD_domain_sf"/>
</dbReference>
<dbReference type="AlphaFoldDB" id="A0AAW0XKG0"/>
<gene>
    <name evidence="5" type="ORF">OTU49_003061</name>
</gene>
<dbReference type="PROSITE" id="PS50102">
    <property type="entry name" value="RRM"/>
    <property type="match status" value="1"/>
</dbReference>
<feature type="region of interest" description="Disordered" evidence="3">
    <location>
        <begin position="1"/>
        <end position="92"/>
    </location>
</feature>
<dbReference type="SUPFAM" id="SSF54928">
    <property type="entry name" value="RNA-binding domain, RBD"/>
    <property type="match status" value="1"/>
</dbReference>
<evidence type="ECO:0000259" key="4">
    <source>
        <dbReference type="PROSITE" id="PS50102"/>
    </source>
</evidence>
<dbReference type="Pfam" id="PF00076">
    <property type="entry name" value="RRM_1"/>
    <property type="match status" value="1"/>
</dbReference>
<reference evidence="5 6" key="1">
    <citation type="journal article" date="2024" name="BMC Genomics">
        <title>Genome assembly of redclaw crayfish (Cherax quadricarinatus) provides insights into its immune adaptation and hypoxia tolerance.</title>
        <authorList>
            <person name="Liu Z."/>
            <person name="Zheng J."/>
            <person name="Li H."/>
            <person name="Fang K."/>
            <person name="Wang S."/>
            <person name="He J."/>
            <person name="Zhou D."/>
            <person name="Weng S."/>
            <person name="Chi M."/>
            <person name="Gu Z."/>
            <person name="He J."/>
            <person name="Li F."/>
            <person name="Wang M."/>
        </authorList>
    </citation>
    <scope>NUCLEOTIDE SEQUENCE [LARGE SCALE GENOMIC DNA]</scope>
    <source>
        <strain evidence="5">ZL_2023a</strain>
    </source>
</reference>
<evidence type="ECO:0000313" key="6">
    <source>
        <dbReference type="Proteomes" id="UP001445076"/>
    </source>
</evidence>
<sequence length="225" mass="24621">GGYSALSSKPEVAGSTEVTRASAPKYQTLPDPESTPLPALLKTNLPESETSLLPDHNTSPLPHPSSTPISDMEIIPPPKYKPLPQGKPLPKNQPLTCGKPEIGPEKQTDFSVFISNIPFECQYPEVRKIFEKYGGLIQLSLPRGARGHRGYGFAKYENKLCRDEALKLHGYEASGPKGENPRRLRVTPVIPGAAPDKTKYKNNNGSHHPESYQEDVRTTNTAGAR</sequence>
<dbReference type="InterPro" id="IPR000504">
    <property type="entry name" value="RRM_dom"/>
</dbReference>
<feature type="region of interest" description="Disordered" evidence="3">
    <location>
        <begin position="172"/>
        <end position="225"/>
    </location>
</feature>
<dbReference type="EMBL" id="JARKIK010000034">
    <property type="protein sequence ID" value="KAK8740142.1"/>
    <property type="molecule type" value="Genomic_DNA"/>
</dbReference>
<dbReference type="EMBL" id="JARKIK010000034">
    <property type="protein sequence ID" value="KAK8740138.1"/>
    <property type="molecule type" value="Genomic_DNA"/>
</dbReference>
<evidence type="ECO:0000256" key="3">
    <source>
        <dbReference type="SAM" id="MobiDB-lite"/>
    </source>
</evidence>
<dbReference type="SMART" id="SM00360">
    <property type="entry name" value="RRM"/>
    <property type="match status" value="1"/>
</dbReference>
<dbReference type="EMBL" id="JARKIK010000034">
    <property type="protein sequence ID" value="KAK8740141.1"/>
    <property type="molecule type" value="Genomic_DNA"/>
</dbReference>
<feature type="compositionally biased region" description="Polar residues" evidence="3">
    <location>
        <begin position="45"/>
        <end position="69"/>
    </location>
</feature>
<dbReference type="Proteomes" id="UP001445076">
    <property type="component" value="Unassembled WGS sequence"/>
</dbReference>
<dbReference type="EMBL" id="JARKIK010000034">
    <property type="protein sequence ID" value="KAK8740137.1"/>
    <property type="molecule type" value="Genomic_DNA"/>
</dbReference>
<protein>
    <recommendedName>
        <fullName evidence="4">RRM domain-containing protein</fullName>
    </recommendedName>
</protein>
<dbReference type="GO" id="GO:0003723">
    <property type="term" value="F:RNA binding"/>
    <property type="evidence" value="ECO:0007669"/>
    <property type="project" value="UniProtKB-UniRule"/>
</dbReference>
<name>A0AAW0XKG0_CHEQU</name>
<keyword evidence="6" id="KW-1185">Reference proteome</keyword>
<keyword evidence="1 2" id="KW-0694">RNA-binding</keyword>
<dbReference type="EMBL" id="JARKIK010000034">
    <property type="protein sequence ID" value="KAK8740140.1"/>
    <property type="molecule type" value="Genomic_DNA"/>
</dbReference>
<proteinExistence type="predicted"/>
<dbReference type="InterPro" id="IPR012677">
    <property type="entry name" value="Nucleotide-bd_a/b_plait_sf"/>
</dbReference>
<dbReference type="CDD" id="cd00590">
    <property type="entry name" value="RRM_SF"/>
    <property type="match status" value="1"/>
</dbReference>
<dbReference type="EMBL" id="JARKIK010000034">
    <property type="protein sequence ID" value="KAK8740139.1"/>
    <property type="molecule type" value="Genomic_DNA"/>
</dbReference>
<evidence type="ECO:0000256" key="2">
    <source>
        <dbReference type="PROSITE-ProRule" id="PRU00176"/>
    </source>
</evidence>
<feature type="non-terminal residue" evidence="5">
    <location>
        <position position="1"/>
    </location>
</feature>